<organism evidence="2 3">
    <name type="scientific">Brassica cretica</name>
    <name type="common">Mustard</name>
    <dbReference type="NCBI Taxonomy" id="69181"/>
    <lineage>
        <taxon>Eukaryota</taxon>
        <taxon>Viridiplantae</taxon>
        <taxon>Streptophyta</taxon>
        <taxon>Embryophyta</taxon>
        <taxon>Tracheophyta</taxon>
        <taxon>Spermatophyta</taxon>
        <taxon>Magnoliopsida</taxon>
        <taxon>eudicotyledons</taxon>
        <taxon>Gunneridae</taxon>
        <taxon>Pentapetalae</taxon>
        <taxon>rosids</taxon>
        <taxon>malvids</taxon>
        <taxon>Brassicales</taxon>
        <taxon>Brassicaceae</taxon>
        <taxon>Brassiceae</taxon>
        <taxon>Brassica</taxon>
    </lineage>
</organism>
<name>A0A8S9LL07_BRACR</name>
<dbReference type="AlphaFoldDB" id="A0A8S9LL07"/>
<comment type="caution">
    <text evidence="2">The sequence shown here is derived from an EMBL/GenBank/DDBJ whole genome shotgun (WGS) entry which is preliminary data.</text>
</comment>
<accession>A0A8S9LL07</accession>
<feature type="region of interest" description="Disordered" evidence="1">
    <location>
        <begin position="40"/>
        <end position="63"/>
    </location>
</feature>
<sequence length="63" mass="7071">MFAVRRDSSVCFLSAHLAKELSLPRQEDDGSEAKKKLMEARRKMTTPTMIPPASTPEAHREEG</sequence>
<dbReference type="Proteomes" id="UP000712281">
    <property type="component" value="Unassembled WGS sequence"/>
</dbReference>
<evidence type="ECO:0000256" key="1">
    <source>
        <dbReference type="SAM" id="MobiDB-lite"/>
    </source>
</evidence>
<protein>
    <submittedName>
        <fullName evidence="2">Uncharacterized protein</fullName>
    </submittedName>
</protein>
<evidence type="ECO:0000313" key="2">
    <source>
        <dbReference type="EMBL" id="KAF2606066.1"/>
    </source>
</evidence>
<gene>
    <name evidence="2" type="ORF">F2Q68_00044907</name>
</gene>
<evidence type="ECO:0000313" key="3">
    <source>
        <dbReference type="Proteomes" id="UP000712281"/>
    </source>
</evidence>
<reference evidence="2" key="1">
    <citation type="submission" date="2019-12" db="EMBL/GenBank/DDBJ databases">
        <title>Genome sequencing and annotation of Brassica cretica.</title>
        <authorList>
            <person name="Studholme D.J."/>
            <person name="Sarris P.F."/>
        </authorList>
    </citation>
    <scope>NUCLEOTIDE SEQUENCE</scope>
    <source>
        <strain evidence="2">PFS-001/15</strain>
        <tissue evidence="2">Leaf</tissue>
    </source>
</reference>
<dbReference type="EMBL" id="QGKW02000276">
    <property type="protein sequence ID" value="KAF2606066.1"/>
    <property type="molecule type" value="Genomic_DNA"/>
</dbReference>
<proteinExistence type="predicted"/>